<reference evidence="1 2" key="4">
    <citation type="journal article" date="2011" name="BMC Genomics">
        <title>RNA-Seq improves annotation of protein-coding genes in the cucumber genome.</title>
        <authorList>
            <person name="Li Z."/>
            <person name="Zhang Z."/>
            <person name="Yan P."/>
            <person name="Huang S."/>
            <person name="Fei Z."/>
            <person name="Lin K."/>
        </authorList>
    </citation>
    <scope>NUCLEOTIDE SEQUENCE [LARGE SCALE GENOMIC DNA]</scope>
    <source>
        <strain evidence="2">cv. 9930</strain>
    </source>
</reference>
<accession>A0A0A0KAH0</accession>
<reference evidence="1 2" key="1">
    <citation type="journal article" date="2009" name="Nat. Genet.">
        <title>The genome of the cucumber, Cucumis sativus L.</title>
        <authorList>
            <person name="Huang S."/>
            <person name="Li R."/>
            <person name="Zhang Z."/>
            <person name="Li L."/>
            <person name="Gu X."/>
            <person name="Fan W."/>
            <person name="Lucas W.J."/>
            <person name="Wang X."/>
            <person name="Xie B."/>
            <person name="Ni P."/>
            <person name="Ren Y."/>
            <person name="Zhu H."/>
            <person name="Li J."/>
            <person name="Lin K."/>
            <person name="Jin W."/>
            <person name="Fei Z."/>
            <person name="Li G."/>
            <person name="Staub J."/>
            <person name="Kilian A."/>
            <person name="van der Vossen E.A."/>
            <person name="Wu Y."/>
            <person name="Guo J."/>
            <person name="He J."/>
            <person name="Jia Z."/>
            <person name="Ren Y."/>
            <person name="Tian G."/>
            <person name="Lu Y."/>
            <person name="Ruan J."/>
            <person name="Qian W."/>
            <person name="Wang M."/>
            <person name="Huang Q."/>
            <person name="Li B."/>
            <person name="Xuan Z."/>
            <person name="Cao J."/>
            <person name="Asan"/>
            <person name="Wu Z."/>
            <person name="Zhang J."/>
            <person name="Cai Q."/>
            <person name="Bai Y."/>
            <person name="Zhao B."/>
            <person name="Han Y."/>
            <person name="Li Y."/>
            <person name="Li X."/>
            <person name="Wang S."/>
            <person name="Shi Q."/>
            <person name="Liu S."/>
            <person name="Cho W.K."/>
            <person name="Kim J.Y."/>
            <person name="Xu Y."/>
            <person name="Heller-Uszynska K."/>
            <person name="Miao H."/>
            <person name="Cheng Z."/>
            <person name="Zhang S."/>
            <person name="Wu J."/>
            <person name="Yang Y."/>
            <person name="Kang H."/>
            <person name="Li M."/>
            <person name="Liang H."/>
            <person name="Ren X."/>
            <person name="Shi Z."/>
            <person name="Wen M."/>
            <person name="Jian M."/>
            <person name="Yang H."/>
            <person name="Zhang G."/>
            <person name="Yang Z."/>
            <person name="Chen R."/>
            <person name="Liu S."/>
            <person name="Li J."/>
            <person name="Ma L."/>
            <person name="Liu H."/>
            <person name="Zhou Y."/>
            <person name="Zhao J."/>
            <person name="Fang X."/>
            <person name="Li G."/>
            <person name="Fang L."/>
            <person name="Li Y."/>
            <person name="Liu D."/>
            <person name="Zheng H."/>
            <person name="Zhang Y."/>
            <person name="Qin N."/>
            <person name="Li Z."/>
            <person name="Yang G."/>
            <person name="Yang S."/>
            <person name="Bolund L."/>
            <person name="Kristiansen K."/>
            <person name="Zheng H."/>
            <person name="Li S."/>
            <person name="Zhang X."/>
            <person name="Yang H."/>
            <person name="Wang J."/>
            <person name="Sun R."/>
            <person name="Zhang B."/>
            <person name="Jiang S."/>
            <person name="Wang J."/>
            <person name="Du Y."/>
            <person name="Li S."/>
        </authorList>
    </citation>
    <scope>NUCLEOTIDE SEQUENCE [LARGE SCALE GENOMIC DNA]</scope>
    <source>
        <strain evidence="2">cv. 9930</strain>
    </source>
</reference>
<proteinExistence type="predicted"/>
<keyword evidence="2" id="KW-1185">Reference proteome</keyword>
<reference evidence="1 2" key="2">
    <citation type="journal article" date="2009" name="PLoS ONE">
        <title>An integrated genetic and cytogenetic map of the cucumber genome.</title>
        <authorList>
            <person name="Ren Y."/>
            <person name="Zhang Z."/>
            <person name="Liu J."/>
            <person name="Staub J.E."/>
            <person name="Han Y."/>
            <person name="Cheng Z."/>
            <person name="Li X."/>
            <person name="Lu J."/>
            <person name="Miao H."/>
            <person name="Kang H."/>
            <person name="Xie B."/>
            <person name="Gu X."/>
            <person name="Wang X."/>
            <person name="Du Y."/>
            <person name="Jin W."/>
            <person name="Huang S."/>
        </authorList>
    </citation>
    <scope>NUCLEOTIDE SEQUENCE [LARGE SCALE GENOMIC DNA]</scope>
    <source>
        <strain evidence="2">cv. 9930</strain>
    </source>
</reference>
<evidence type="ECO:0000313" key="1">
    <source>
        <dbReference type="EMBL" id="KGN46725.1"/>
    </source>
</evidence>
<dbReference type="EMBL" id="CM002927">
    <property type="protein sequence ID" value="KGN46725.1"/>
    <property type="molecule type" value="Genomic_DNA"/>
</dbReference>
<reference evidence="1 2" key="3">
    <citation type="journal article" date="2010" name="BMC Genomics">
        <title>Transcriptome sequencing and comparative analysis of cucumber flowers with different sex types.</title>
        <authorList>
            <person name="Guo S."/>
            <person name="Zheng Y."/>
            <person name="Joung J.G."/>
            <person name="Liu S."/>
            <person name="Zhang Z."/>
            <person name="Crasta O.R."/>
            <person name="Sobral B.W."/>
            <person name="Xu Y."/>
            <person name="Huang S."/>
            <person name="Fei Z."/>
        </authorList>
    </citation>
    <scope>NUCLEOTIDE SEQUENCE [LARGE SCALE GENOMIC DNA]</scope>
    <source>
        <strain evidence="2">cv. 9930</strain>
    </source>
</reference>
<gene>
    <name evidence="1" type="ORF">Csa_6G127370</name>
</gene>
<organism evidence="1 2">
    <name type="scientific">Cucumis sativus</name>
    <name type="common">Cucumber</name>
    <dbReference type="NCBI Taxonomy" id="3659"/>
    <lineage>
        <taxon>Eukaryota</taxon>
        <taxon>Viridiplantae</taxon>
        <taxon>Streptophyta</taxon>
        <taxon>Embryophyta</taxon>
        <taxon>Tracheophyta</taxon>
        <taxon>Spermatophyta</taxon>
        <taxon>Magnoliopsida</taxon>
        <taxon>eudicotyledons</taxon>
        <taxon>Gunneridae</taxon>
        <taxon>Pentapetalae</taxon>
        <taxon>rosids</taxon>
        <taxon>fabids</taxon>
        <taxon>Cucurbitales</taxon>
        <taxon>Cucurbitaceae</taxon>
        <taxon>Benincaseae</taxon>
        <taxon>Cucumis</taxon>
    </lineage>
</organism>
<dbReference type="AlphaFoldDB" id="A0A0A0KAH0"/>
<evidence type="ECO:0000313" key="2">
    <source>
        <dbReference type="Proteomes" id="UP000029981"/>
    </source>
</evidence>
<protein>
    <submittedName>
        <fullName evidence="1">Uncharacterized protein</fullName>
    </submittedName>
</protein>
<dbReference type="Gramene" id="KGN46725">
    <property type="protein sequence ID" value="KGN46725"/>
    <property type="gene ID" value="Csa_6G127370"/>
</dbReference>
<name>A0A0A0KAH0_CUCSA</name>
<sequence length="93" mass="10488">MHAPFLYTTPMSTGPLFHIMSISFLMSNSIITNELWSPCNMLISHGQSFVINKVGQSWMILQCATGKLQRILNCLEVLQNHDAICRSVLYITS</sequence>
<dbReference type="Proteomes" id="UP000029981">
    <property type="component" value="Chromosome 6"/>
</dbReference>